<keyword evidence="2" id="KW-1185">Reference proteome</keyword>
<evidence type="ECO:0000313" key="1">
    <source>
        <dbReference type="EMBL" id="VUZ50002.1"/>
    </source>
</evidence>
<organism evidence="1 2">
    <name type="scientific">Hymenolepis diminuta</name>
    <name type="common">Rat tapeworm</name>
    <dbReference type="NCBI Taxonomy" id="6216"/>
    <lineage>
        <taxon>Eukaryota</taxon>
        <taxon>Metazoa</taxon>
        <taxon>Spiralia</taxon>
        <taxon>Lophotrochozoa</taxon>
        <taxon>Platyhelminthes</taxon>
        <taxon>Cestoda</taxon>
        <taxon>Eucestoda</taxon>
        <taxon>Cyclophyllidea</taxon>
        <taxon>Hymenolepididae</taxon>
        <taxon>Hymenolepis</taxon>
    </lineage>
</organism>
<reference evidence="1 2" key="1">
    <citation type="submission" date="2019-07" db="EMBL/GenBank/DDBJ databases">
        <authorList>
            <person name="Jastrzebski P J."/>
            <person name="Paukszto L."/>
            <person name="Jastrzebski P J."/>
        </authorList>
    </citation>
    <scope>NUCLEOTIDE SEQUENCE [LARGE SCALE GENOMIC DNA]</scope>
    <source>
        <strain evidence="1 2">WMS-il1</strain>
    </source>
</reference>
<dbReference type="EMBL" id="CABIJS010000344">
    <property type="protein sequence ID" value="VUZ50002.1"/>
    <property type="molecule type" value="Genomic_DNA"/>
</dbReference>
<gene>
    <name evidence="1" type="ORF">WMSIL1_LOCUS8981</name>
</gene>
<sequence length="155" mass="17899">MSLNISTVHNIFKARSPQLPFNVITKLVTADRLEMTQERRINLPSLVSTNLEIKAPNKTTNARLNYVIPFTTTENSKLKLLDKYLFAPHLTRLSQSERKEIEKICPSYYPHDSWARIPWNKYANTAAPTEIYTESLSHSYYSDPLPGKRSPVIYK</sequence>
<evidence type="ECO:0000313" key="2">
    <source>
        <dbReference type="Proteomes" id="UP000321570"/>
    </source>
</evidence>
<accession>A0A564YRV2</accession>
<protein>
    <submittedName>
        <fullName evidence="1">Uncharacterized protein</fullName>
    </submittedName>
</protein>
<dbReference type="Proteomes" id="UP000321570">
    <property type="component" value="Unassembled WGS sequence"/>
</dbReference>
<dbReference type="AlphaFoldDB" id="A0A564YRV2"/>
<proteinExistence type="predicted"/>
<name>A0A564YRV2_HYMDI</name>